<dbReference type="OrthoDB" id="127333at2"/>
<gene>
    <name evidence="1" type="ORF">ETAA8_54960</name>
</gene>
<dbReference type="InterPro" id="IPR010869">
    <property type="entry name" value="DUF1501"/>
</dbReference>
<name>A0A517YJG8_9BACT</name>
<dbReference type="Proteomes" id="UP000315017">
    <property type="component" value="Chromosome"/>
</dbReference>
<dbReference type="PANTHER" id="PTHR43737:SF1">
    <property type="entry name" value="DUF1501 DOMAIN-CONTAINING PROTEIN"/>
    <property type="match status" value="1"/>
</dbReference>
<dbReference type="PANTHER" id="PTHR43737">
    <property type="entry name" value="BLL7424 PROTEIN"/>
    <property type="match status" value="1"/>
</dbReference>
<accession>A0A517YJG8</accession>
<evidence type="ECO:0000313" key="2">
    <source>
        <dbReference type="Proteomes" id="UP000315017"/>
    </source>
</evidence>
<dbReference type="SUPFAM" id="SSF53649">
    <property type="entry name" value="Alkaline phosphatase-like"/>
    <property type="match status" value="1"/>
</dbReference>
<dbReference type="InterPro" id="IPR017850">
    <property type="entry name" value="Alkaline_phosphatase_core_sf"/>
</dbReference>
<sequence>MSPRQSTRSLSRREMLKRVSCGFGYVALAGLCNEGQAAAAPLSPLAPKQPHFAAKAKRIIFLCMHGGPTHVETFEHKPKLQADDGKQSHKNPNMQYLASRWEFKQRGQSGLWISELFPNVAQHADDLCLLNGCLTDNPNHPQALDQLHTGSFQFTRPSIGAWTLYGLGSENQSLPGFITISPKSGTARQYGSAFLPALYQGTPVGEHGKGISQAVVSNLANKVLAPDEQQAQLALIQKLNRDSLASQQSNPKLEGVIEAYELAFRMQNEFPQVMDTKSETADTLKLYGIDEPATAEFGKQCLLARRFAEAGVRYFEITHGDWDAHGSLQAIMGNNSKATDKPIAGLLADLKQRGLLQDTLVVWGGEFGRTPDDPTRNGRGHNHKGYSMWMCGGGVKGGIAHGCTDDYGYEAIDGRVHTHDLHATMLHLMGLDHQRLTYRYGGRDFRLTDVHGRVVQEVIA</sequence>
<evidence type="ECO:0000313" key="1">
    <source>
        <dbReference type="EMBL" id="QDU30368.1"/>
    </source>
</evidence>
<dbReference type="PROSITE" id="PS51318">
    <property type="entry name" value="TAT"/>
    <property type="match status" value="1"/>
</dbReference>
<dbReference type="RefSeq" id="WP_145095700.1">
    <property type="nucleotide sequence ID" value="NZ_CP036274.1"/>
</dbReference>
<proteinExistence type="predicted"/>
<organism evidence="1 2">
    <name type="scientific">Anatilimnocola aggregata</name>
    <dbReference type="NCBI Taxonomy" id="2528021"/>
    <lineage>
        <taxon>Bacteria</taxon>
        <taxon>Pseudomonadati</taxon>
        <taxon>Planctomycetota</taxon>
        <taxon>Planctomycetia</taxon>
        <taxon>Pirellulales</taxon>
        <taxon>Pirellulaceae</taxon>
        <taxon>Anatilimnocola</taxon>
    </lineage>
</organism>
<evidence type="ECO:0008006" key="3">
    <source>
        <dbReference type="Google" id="ProtNLM"/>
    </source>
</evidence>
<dbReference type="InterPro" id="IPR006311">
    <property type="entry name" value="TAT_signal"/>
</dbReference>
<reference evidence="1 2" key="1">
    <citation type="submission" date="2019-02" db="EMBL/GenBank/DDBJ databases">
        <title>Deep-cultivation of Planctomycetes and their phenomic and genomic characterization uncovers novel biology.</title>
        <authorList>
            <person name="Wiegand S."/>
            <person name="Jogler M."/>
            <person name="Boedeker C."/>
            <person name="Pinto D."/>
            <person name="Vollmers J."/>
            <person name="Rivas-Marin E."/>
            <person name="Kohn T."/>
            <person name="Peeters S.H."/>
            <person name="Heuer A."/>
            <person name="Rast P."/>
            <person name="Oberbeckmann S."/>
            <person name="Bunk B."/>
            <person name="Jeske O."/>
            <person name="Meyerdierks A."/>
            <person name="Storesund J.E."/>
            <person name="Kallscheuer N."/>
            <person name="Luecker S."/>
            <person name="Lage O.M."/>
            <person name="Pohl T."/>
            <person name="Merkel B.J."/>
            <person name="Hornburger P."/>
            <person name="Mueller R.-W."/>
            <person name="Bruemmer F."/>
            <person name="Labrenz M."/>
            <person name="Spormann A.M."/>
            <person name="Op den Camp H."/>
            <person name="Overmann J."/>
            <person name="Amann R."/>
            <person name="Jetten M.S.M."/>
            <person name="Mascher T."/>
            <person name="Medema M.H."/>
            <person name="Devos D.P."/>
            <person name="Kaster A.-K."/>
            <person name="Ovreas L."/>
            <person name="Rohde M."/>
            <person name="Galperin M.Y."/>
            <person name="Jogler C."/>
        </authorList>
    </citation>
    <scope>NUCLEOTIDE SEQUENCE [LARGE SCALE GENOMIC DNA]</scope>
    <source>
        <strain evidence="1 2">ETA_A8</strain>
    </source>
</reference>
<dbReference type="Gene3D" id="3.40.720.10">
    <property type="entry name" value="Alkaline Phosphatase, subunit A"/>
    <property type="match status" value="1"/>
</dbReference>
<dbReference type="EMBL" id="CP036274">
    <property type="protein sequence ID" value="QDU30368.1"/>
    <property type="molecule type" value="Genomic_DNA"/>
</dbReference>
<protein>
    <recommendedName>
        <fullName evidence="3">DUF1501 domain-containing protein</fullName>
    </recommendedName>
</protein>
<dbReference type="KEGG" id="aagg:ETAA8_54960"/>
<dbReference type="Pfam" id="PF07394">
    <property type="entry name" value="DUF1501"/>
    <property type="match status" value="1"/>
</dbReference>
<keyword evidence="2" id="KW-1185">Reference proteome</keyword>
<dbReference type="AlphaFoldDB" id="A0A517YJG8"/>